<keyword evidence="2" id="KW-1185">Reference proteome</keyword>
<sequence length="27" mass="2979">MVLDSVGGSDFGLLKLPRVAQAFRSWK</sequence>
<dbReference type="Proteomes" id="UP000634136">
    <property type="component" value="Unassembled WGS sequence"/>
</dbReference>
<accession>A0A834U2C8</accession>
<comment type="caution">
    <text evidence="1">The sequence shown here is derived from an EMBL/GenBank/DDBJ whole genome shotgun (WGS) entry which is preliminary data.</text>
</comment>
<dbReference type="AlphaFoldDB" id="A0A834U2C8"/>
<reference evidence="1" key="1">
    <citation type="submission" date="2020-09" db="EMBL/GenBank/DDBJ databases">
        <title>Genome-Enabled Discovery of Anthraquinone Biosynthesis in Senna tora.</title>
        <authorList>
            <person name="Kang S.-H."/>
            <person name="Pandey R.P."/>
            <person name="Lee C.-M."/>
            <person name="Sim J.-S."/>
            <person name="Jeong J.-T."/>
            <person name="Choi B.-S."/>
            <person name="Jung M."/>
            <person name="Ginzburg D."/>
            <person name="Zhao K."/>
            <person name="Won S.Y."/>
            <person name="Oh T.-J."/>
            <person name="Yu Y."/>
            <person name="Kim N.-H."/>
            <person name="Lee O.R."/>
            <person name="Lee T.-H."/>
            <person name="Bashyal P."/>
            <person name="Kim T.-S."/>
            <person name="Lee W.-H."/>
            <person name="Kawkins C."/>
            <person name="Kim C.-K."/>
            <person name="Kim J.S."/>
            <person name="Ahn B.O."/>
            <person name="Rhee S.Y."/>
            <person name="Sohng J.K."/>
        </authorList>
    </citation>
    <scope>NUCLEOTIDE SEQUENCE</scope>
    <source>
        <tissue evidence="1">Leaf</tissue>
    </source>
</reference>
<gene>
    <name evidence="1" type="ORF">G2W53_014039</name>
</gene>
<protein>
    <submittedName>
        <fullName evidence="1">Uncharacterized protein</fullName>
    </submittedName>
</protein>
<organism evidence="1 2">
    <name type="scientific">Senna tora</name>
    <dbReference type="NCBI Taxonomy" id="362788"/>
    <lineage>
        <taxon>Eukaryota</taxon>
        <taxon>Viridiplantae</taxon>
        <taxon>Streptophyta</taxon>
        <taxon>Embryophyta</taxon>
        <taxon>Tracheophyta</taxon>
        <taxon>Spermatophyta</taxon>
        <taxon>Magnoliopsida</taxon>
        <taxon>eudicotyledons</taxon>
        <taxon>Gunneridae</taxon>
        <taxon>Pentapetalae</taxon>
        <taxon>rosids</taxon>
        <taxon>fabids</taxon>
        <taxon>Fabales</taxon>
        <taxon>Fabaceae</taxon>
        <taxon>Caesalpinioideae</taxon>
        <taxon>Cassia clade</taxon>
        <taxon>Senna</taxon>
    </lineage>
</organism>
<evidence type="ECO:0000313" key="1">
    <source>
        <dbReference type="EMBL" id="KAF7831706.1"/>
    </source>
</evidence>
<proteinExistence type="predicted"/>
<name>A0A834U2C8_9FABA</name>
<dbReference type="EMBL" id="JAAIUW010000005">
    <property type="protein sequence ID" value="KAF7831706.1"/>
    <property type="molecule type" value="Genomic_DNA"/>
</dbReference>
<evidence type="ECO:0000313" key="2">
    <source>
        <dbReference type="Proteomes" id="UP000634136"/>
    </source>
</evidence>